<comment type="caution">
    <text evidence="2">The sequence shown here is derived from an EMBL/GenBank/DDBJ whole genome shotgun (WGS) entry which is preliminary data.</text>
</comment>
<dbReference type="AlphaFoldDB" id="W9DQQ1"/>
<dbReference type="InterPro" id="IPR021338">
    <property type="entry name" value="DUF2953"/>
</dbReference>
<evidence type="ECO:0000313" key="3">
    <source>
        <dbReference type="Proteomes" id="UP000019483"/>
    </source>
</evidence>
<organism evidence="2 3">
    <name type="scientific">Methanolobus tindarius DSM 2278</name>
    <dbReference type="NCBI Taxonomy" id="1090322"/>
    <lineage>
        <taxon>Archaea</taxon>
        <taxon>Methanobacteriati</taxon>
        <taxon>Methanobacteriota</taxon>
        <taxon>Stenosarchaea group</taxon>
        <taxon>Methanomicrobia</taxon>
        <taxon>Methanosarcinales</taxon>
        <taxon>Methanosarcinaceae</taxon>
        <taxon>Methanolobus</taxon>
    </lineage>
</organism>
<evidence type="ECO:0000256" key="1">
    <source>
        <dbReference type="SAM" id="Phobius"/>
    </source>
</evidence>
<name>W9DQQ1_METTI</name>
<reference evidence="2 3" key="1">
    <citation type="submission" date="2013-08" db="EMBL/GenBank/DDBJ databases">
        <authorList>
            <consortium name="DOE Joint Genome Institute"/>
            <person name="Eisen J."/>
            <person name="Huntemann M."/>
            <person name="Han J."/>
            <person name="Chen A."/>
            <person name="Kyrpides N."/>
            <person name="Mavromatis K."/>
            <person name="Markowitz V."/>
            <person name="Palaniappan K."/>
            <person name="Ivanova N."/>
            <person name="Schaumberg A."/>
            <person name="Pati A."/>
            <person name="Liolios K."/>
            <person name="Nordberg H.P."/>
            <person name="Cantor M.N."/>
            <person name="Hua S.X."/>
            <person name="Woyke T."/>
        </authorList>
    </citation>
    <scope>NUCLEOTIDE SEQUENCE [LARGE SCALE GENOMIC DNA]</scope>
    <source>
        <strain evidence="2 3">DSM 2278</strain>
    </source>
</reference>
<dbReference type="EMBL" id="AZAJ01000001">
    <property type="protein sequence ID" value="ETA67873.1"/>
    <property type="molecule type" value="Genomic_DNA"/>
</dbReference>
<keyword evidence="1" id="KW-0472">Membrane</keyword>
<proteinExistence type="predicted"/>
<dbReference type="Proteomes" id="UP000019483">
    <property type="component" value="Unassembled WGS sequence"/>
</dbReference>
<keyword evidence="1" id="KW-1133">Transmembrane helix</keyword>
<dbReference type="STRING" id="1090322.MettiDRAFT_1311"/>
<gene>
    <name evidence="2" type="ORF">MettiDRAFT_1311</name>
</gene>
<sequence>MLSILALILLLIAFLILLVLLAAIDVVFDVKGSGVSVEHTVIVHWLLFSRQVSPEQDDKINDEHSDDDFPEEFKDAEKYVTEKIKDHFQKSDREKKVKGKKKRSLDMTYSEMIQTSRQLRVPVFRLLKGIIFAIKIPDARVNAFYGFPDPSYTGVACGYSHALVSYLECHFENLKINLVPDFVDSRIEFDMSGKLRIRLYRFIPVILKFILNMSVLRFSWSFFIKKYYRKSSVNL</sequence>
<protein>
    <recommendedName>
        <fullName evidence="4">DUF2953 domain-containing protein</fullName>
    </recommendedName>
</protein>
<dbReference type="Pfam" id="PF11167">
    <property type="entry name" value="DUF2953"/>
    <property type="match status" value="1"/>
</dbReference>
<accession>W9DQQ1</accession>
<feature type="transmembrane region" description="Helical" evidence="1">
    <location>
        <begin position="199"/>
        <end position="220"/>
    </location>
</feature>
<dbReference type="OrthoDB" id="148205at2157"/>
<dbReference type="RefSeq" id="WP_023845009.1">
    <property type="nucleotide sequence ID" value="NZ_AZAJ01000001.1"/>
</dbReference>
<keyword evidence="3" id="KW-1185">Reference proteome</keyword>
<keyword evidence="1" id="KW-0812">Transmembrane</keyword>
<evidence type="ECO:0000313" key="2">
    <source>
        <dbReference type="EMBL" id="ETA67873.1"/>
    </source>
</evidence>
<evidence type="ECO:0008006" key="4">
    <source>
        <dbReference type="Google" id="ProtNLM"/>
    </source>
</evidence>